<feature type="region of interest" description="Disordered" evidence="1">
    <location>
        <begin position="169"/>
        <end position="189"/>
    </location>
</feature>
<dbReference type="EMBL" id="AUSU01000428">
    <property type="protein sequence ID" value="EPS73439.1"/>
    <property type="molecule type" value="Genomic_DNA"/>
</dbReference>
<accession>S8D109</accession>
<dbReference type="AlphaFoldDB" id="S8D109"/>
<dbReference type="PANTHER" id="PTHR36764">
    <property type="entry name" value="TRNA (ILE)-LYSIDINE SYNTHASE"/>
    <property type="match status" value="1"/>
</dbReference>
<gene>
    <name evidence="2" type="ORF">M569_01317</name>
</gene>
<evidence type="ECO:0000313" key="3">
    <source>
        <dbReference type="Proteomes" id="UP000015453"/>
    </source>
</evidence>
<organism evidence="2 3">
    <name type="scientific">Genlisea aurea</name>
    <dbReference type="NCBI Taxonomy" id="192259"/>
    <lineage>
        <taxon>Eukaryota</taxon>
        <taxon>Viridiplantae</taxon>
        <taxon>Streptophyta</taxon>
        <taxon>Embryophyta</taxon>
        <taxon>Tracheophyta</taxon>
        <taxon>Spermatophyta</taxon>
        <taxon>Magnoliopsida</taxon>
        <taxon>eudicotyledons</taxon>
        <taxon>Gunneridae</taxon>
        <taxon>Pentapetalae</taxon>
        <taxon>asterids</taxon>
        <taxon>lamiids</taxon>
        <taxon>Lamiales</taxon>
        <taxon>Lentibulariaceae</taxon>
        <taxon>Genlisea</taxon>
    </lineage>
</organism>
<feature type="compositionally biased region" description="Basic and acidic residues" evidence="1">
    <location>
        <begin position="97"/>
        <end position="106"/>
    </location>
</feature>
<feature type="region of interest" description="Disordered" evidence="1">
    <location>
        <begin position="81"/>
        <end position="106"/>
    </location>
</feature>
<evidence type="ECO:0000256" key="1">
    <source>
        <dbReference type="SAM" id="MobiDB-lite"/>
    </source>
</evidence>
<dbReference type="OrthoDB" id="1922268at2759"/>
<dbReference type="Proteomes" id="UP000015453">
    <property type="component" value="Unassembled WGS sequence"/>
</dbReference>
<name>S8D109_9LAMI</name>
<protein>
    <submittedName>
        <fullName evidence="2">Uncharacterized protein</fullName>
    </submittedName>
</protein>
<dbReference type="GO" id="GO:0009507">
    <property type="term" value="C:chloroplast"/>
    <property type="evidence" value="ECO:0007669"/>
    <property type="project" value="TreeGrafter"/>
</dbReference>
<evidence type="ECO:0000313" key="2">
    <source>
        <dbReference type="EMBL" id="EPS73439.1"/>
    </source>
</evidence>
<comment type="caution">
    <text evidence="2">The sequence shown here is derived from an EMBL/GenBank/DDBJ whole genome shotgun (WGS) entry which is preliminary data.</text>
</comment>
<dbReference type="PANTHER" id="PTHR36764:SF1">
    <property type="entry name" value="TRNA (ILE)-LYSIDINE SYNTHASE"/>
    <property type="match status" value="1"/>
</dbReference>
<sequence>MVAISLYKGNLHKVPDIPRRWPRPEATISLQEFRILIRRRAKTLARLQCPSDEPAATSSPSSIPTAVDVANVEYSGGSLVVNHADDLGSEPASHQVGDSRDGDADSKVLEAPIGEDSSGKLGMKADEKNEEAEIHVTPPVRYSRFRTISSTEEAIREMEKSKEEIKEKLEELHPGFGAAGVTGTKSGYD</sequence>
<proteinExistence type="predicted"/>
<keyword evidence="3" id="KW-1185">Reference proteome</keyword>
<reference evidence="2 3" key="1">
    <citation type="journal article" date="2013" name="BMC Genomics">
        <title>The miniature genome of a carnivorous plant Genlisea aurea contains a low number of genes and short non-coding sequences.</title>
        <authorList>
            <person name="Leushkin E.V."/>
            <person name="Sutormin R.A."/>
            <person name="Nabieva E.R."/>
            <person name="Penin A.A."/>
            <person name="Kondrashov A.S."/>
            <person name="Logacheva M.D."/>
        </authorList>
    </citation>
    <scope>NUCLEOTIDE SEQUENCE [LARGE SCALE GENOMIC DNA]</scope>
</reference>